<dbReference type="InterPro" id="IPR006140">
    <property type="entry name" value="D-isomer_DH_NAD-bd"/>
</dbReference>
<dbReference type="GO" id="GO:0030267">
    <property type="term" value="F:glyoxylate reductase (NADPH) activity"/>
    <property type="evidence" value="ECO:0007669"/>
    <property type="project" value="TreeGrafter"/>
</dbReference>
<dbReference type="AlphaFoldDB" id="N1PUX8"/>
<evidence type="ECO:0000259" key="3">
    <source>
        <dbReference type="Pfam" id="PF00389"/>
    </source>
</evidence>
<accession>N1PUX8</accession>
<comment type="similarity">
    <text evidence="2">Belongs to the D-isomer specific 2-hydroxyacid dehydrogenase family.</text>
</comment>
<dbReference type="HOGENOM" id="CLU_019796_1_2_1"/>
<keyword evidence="1 2" id="KW-0560">Oxidoreductase</keyword>
<organism evidence="5 6">
    <name type="scientific">Dothistroma septosporum (strain NZE10 / CBS 128990)</name>
    <name type="common">Red band needle blight fungus</name>
    <name type="synonym">Mycosphaerella pini</name>
    <dbReference type="NCBI Taxonomy" id="675120"/>
    <lineage>
        <taxon>Eukaryota</taxon>
        <taxon>Fungi</taxon>
        <taxon>Dikarya</taxon>
        <taxon>Ascomycota</taxon>
        <taxon>Pezizomycotina</taxon>
        <taxon>Dothideomycetes</taxon>
        <taxon>Dothideomycetidae</taxon>
        <taxon>Mycosphaerellales</taxon>
        <taxon>Mycosphaerellaceae</taxon>
        <taxon>Dothistroma</taxon>
    </lineage>
</organism>
<dbReference type="SUPFAM" id="SSF51735">
    <property type="entry name" value="NAD(P)-binding Rossmann-fold domains"/>
    <property type="match status" value="1"/>
</dbReference>
<dbReference type="STRING" id="675120.N1PUX8"/>
<dbReference type="InterPro" id="IPR050223">
    <property type="entry name" value="D-isomer_2-hydroxyacid_DH"/>
</dbReference>
<dbReference type="SUPFAM" id="SSF52283">
    <property type="entry name" value="Formate/glycerate dehydrogenase catalytic domain-like"/>
    <property type="match status" value="1"/>
</dbReference>
<dbReference type="PANTHER" id="PTHR10996">
    <property type="entry name" value="2-HYDROXYACID DEHYDROGENASE-RELATED"/>
    <property type="match status" value="1"/>
</dbReference>
<dbReference type="PANTHER" id="PTHR10996:SF281">
    <property type="entry name" value="D-ISOMER SPECIFIC 2-HYDROXYACID DEHYDROGENASE NAD-BINDING DOMAIN-CONTAINING PROTEIN-RELATED"/>
    <property type="match status" value="1"/>
</dbReference>
<reference evidence="5 6" key="2">
    <citation type="journal article" date="2012" name="PLoS Pathog.">
        <title>Diverse lifestyles and strategies of plant pathogenesis encoded in the genomes of eighteen Dothideomycetes fungi.</title>
        <authorList>
            <person name="Ohm R.A."/>
            <person name="Feau N."/>
            <person name="Henrissat B."/>
            <person name="Schoch C.L."/>
            <person name="Horwitz B.A."/>
            <person name="Barry K.W."/>
            <person name="Condon B.J."/>
            <person name="Copeland A.C."/>
            <person name="Dhillon B."/>
            <person name="Glaser F."/>
            <person name="Hesse C.N."/>
            <person name="Kosti I."/>
            <person name="LaButti K."/>
            <person name="Lindquist E.A."/>
            <person name="Lucas S."/>
            <person name="Salamov A.A."/>
            <person name="Bradshaw R.E."/>
            <person name="Ciuffetti L."/>
            <person name="Hamelin R.C."/>
            <person name="Kema G.H.J."/>
            <person name="Lawrence C."/>
            <person name="Scott J.A."/>
            <person name="Spatafora J.W."/>
            <person name="Turgeon B.G."/>
            <person name="de Wit P.J.G.M."/>
            <person name="Zhong S."/>
            <person name="Goodwin S.B."/>
            <person name="Grigoriev I.V."/>
        </authorList>
    </citation>
    <scope>NUCLEOTIDE SEQUENCE [LARGE SCALE GENOMIC DNA]</scope>
    <source>
        <strain evidence="6">NZE10 / CBS 128990</strain>
    </source>
</reference>
<dbReference type="GO" id="GO:0051287">
    <property type="term" value="F:NAD binding"/>
    <property type="evidence" value="ECO:0007669"/>
    <property type="project" value="InterPro"/>
</dbReference>
<evidence type="ECO:0000313" key="5">
    <source>
        <dbReference type="EMBL" id="EME47291.1"/>
    </source>
</evidence>
<dbReference type="Proteomes" id="UP000016933">
    <property type="component" value="Unassembled WGS sequence"/>
</dbReference>
<dbReference type="OMA" id="MRGHDFV"/>
<dbReference type="EMBL" id="KB446536">
    <property type="protein sequence ID" value="EME47291.1"/>
    <property type="molecule type" value="Genomic_DNA"/>
</dbReference>
<name>N1PUX8_DOTSN</name>
<feature type="domain" description="D-isomer specific 2-hydroxyacid dehydrogenase NAD-binding" evidence="4">
    <location>
        <begin position="96"/>
        <end position="250"/>
    </location>
</feature>
<proteinExistence type="inferred from homology"/>
<dbReference type="InterPro" id="IPR036291">
    <property type="entry name" value="NAD(P)-bd_dom_sf"/>
</dbReference>
<dbReference type="GO" id="GO:0005829">
    <property type="term" value="C:cytosol"/>
    <property type="evidence" value="ECO:0007669"/>
    <property type="project" value="TreeGrafter"/>
</dbReference>
<dbReference type="InterPro" id="IPR006139">
    <property type="entry name" value="D-isomer_2_OHA_DH_cat_dom"/>
</dbReference>
<evidence type="ECO:0000313" key="6">
    <source>
        <dbReference type="Proteomes" id="UP000016933"/>
    </source>
</evidence>
<gene>
    <name evidence="5" type="ORF">DOTSEDRAFT_59757</name>
</gene>
<evidence type="ECO:0008006" key="7">
    <source>
        <dbReference type="Google" id="ProtNLM"/>
    </source>
</evidence>
<dbReference type="Pfam" id="PF00389">
    <property type="entry name" value="2-Hacid_dh"/>
    <property type="match status" value="1"/>
</dbReference>
<dbReference type="eggNOG" id="KOG0069">
    <property type="taxonomic scope" value="Eukaryota"/>
</dbReference>
<dbReference type="OrthoDB" id="3364175at2759"/>
<sequence length="286" mass="31358">MGTRADILLIASSIQAVDHERRQHKVGKFANLRPFTVDTVAHFPPSLKIICCSGHVYDAADTVALAERGIWYCNTPNACTEAVANAATYLNLNRELGLEATDSQGKALGIVGLGDIGTSIARKCEAVYGMEIHYCGPRRKRGNEELHSHGARYHPSVEAMIPAIDCIILAAPYTSETHHMLSKYQFRLAKPSGLRIVNIARGSRIDEEALLEALESKQVVGVGLDVHEHEPVVNEKLRSNHKVTLLPHIGVCSLTSWINFETQCWDNLAAFFETGTLLTPVHTLTG</sequence>
<evidence type="ECO:0000256" key="1">
    <source>
        <dbReference type="ARBA" id="ARBA00023002"/>
    </source>
</evidence>
<feature type="domain" description="D-isomer specific 2-hydroxyacid dehydrogenase catalytic" evidence="3">
    <location>
        <begin position="33"/>
        <end position="281"/>
    </location>
</feature>
<protein>
    <recommendedName>
        <fullName evidence="7">D-isomer specific 2-hydroxyacid dehydrogenase NAD-binding domain-containing protein</fullName>
    </recommendedName>
</protein>
<dbReference type="Gene3D" id="3.40.50.720">
    <property type="entry name" value="NAD(P)-binding Rossmann-like Domain"/>
    <property type="match status" value="2"/>
</dbReference>
<dbReference type="GO" id="GO:0016618">
    <property type="term" value="F:hydroxypyruvate reductase [NAD(P)H] activity"/>
    <property type="evidence" value="ECO:0007669"/>
    <property type="project" value="TreeGrafter"/>
</dbReference>
<evidence type="ECO:0000259" key="4">
    <source>
        <dbReference type="Pfam" id="PF02826"/>
    </source>
</evidence>
<reference evidence="6" key="1">
    <citation type="journal article" date="2012" name="PLoS Genet.">
        <title>The genomes of the fungal plant pathogens Cladosporium fulvum and Dothistroma septosporum reveal adaptation to different hosts and lifestyles but also signatures of common ancestry.</title>
        <authorList>
            <person name="de Wit P.J.G.M."/>
            <person name="van der Burgt A."/>
            <person name="Oekmen B."/>
            <person name="Stergiopoulos I."/>
            <person name="Abd-Elsalam K.A."/>
            <person name="Aerts A.L."/>
            <person name="Bahkali A.H."/>
            <person name="Beenen H.G."/>
            <person name="Chettri P."/>
            <person name="Cox M.P."/>
            <person name="Datema E."/>
            <person name="de Vries R.P."/>
            <person name="Dhillon B."/>
            <person name="Ganley A.R."/>
            <person name="Griffiths S.A."/>
            <person name="Guo Y."/>
            <person name="Hamelin R.C."/>
            <person name="Henrissat B."/>
            <person name="Kabir M.S."/>
            <person name="Jashni M.K."/>
            <person name="Kema G."/>
            <person name="Klaubauf S."/>
            <person name="Lapidus A."/>
            <person name="Levasseur A."/>
            <person name="Lindquist E."/>
            <person name="Mehrabi R."/>
            <person name="Ohm R.A."/>
            <person name="Owen T.J."/>
            <person name="Salamov A."/>
            <person name="Schwelm A."/>
            <person name="Schijlen E."/>
            <person name="Sun H."/>
            <person name="van den Burg H.A."/>
            <person name="van Ham R.C.H.J."/>
            <person name="Zhang S."/>
            <person name="Goodwin S.B."/>
            <person name="Grigoriev I.V."/>
            <person name="Collemare J."/>
            <person name="Bradshaw R.E."/>
        </authorList>
    </citation>
    <scope>NUCLEOTIDE SEQUENCE [LARGE SCALE GENOMIC DNA]</scope>
    <source>
        <strain evidence="6">NZE10 / CBS 128990</strain>
    </source>
</reference>
<dbReference type="Pfam" id="PF02826">
    <property type="entry name" value="2-Hacid_dh_C"/>
    <property type="match status" value="1"/>
</dbReference>
<keyword evidence="6" id="KW-1185">Reference proteome</keyword>
<evidence type="ECO:0000256" key="2">
    <source>
        <dbReference type="RuleBase" id="RU003719"/>
    </source>
</evidence>